<feature type="compositionally biased region" description="Pro residues" evidence="1">
    <location>
        <begin position="452"/>
        <end position="513"/>
    </location>
</feature>
<sequence>MSRPNLDTHRLALLAAKEDILNRRAATTWAVFAYEKYNELKLLDSGAGGADELARKFSNGNIMYGLCRVQDPSSGEPRIILINWVGEKVPESYRQTCAGHLPAIKTFFREAGLVVSARHHDEVTQEGLQRMLSRLAPGGAAITRRGPGSSCEELVGTNYRKTNPALEIRRTKRDSFWAQAEKEEEQRKEEERQRLLEQRKLWERERMEEEKREAAERERKFQEKERLIEEQRKEQARLEAEARQKEKARWEQQQRDHEEAMRDRFRRSESIEKAVEAAVLVSQRSQNPREFFRQRERSGSTSGAQSPPSHLGARPGAPRRPYLHYQRSLTESAYIFRRPEPPISPGDFLQAPSSPRTSQPISIRAASPPSPCRPTPLPPTSPPESKPLPPASLAETGPLTPAILPGTGDLHQISPDETNTLPPISLVDPGSPLPASPPTAGSPSPAGSPSAGSPPPAGSPSAGSPPPAGSPSARSPPPAGSPPPASPPRARSPPPAGTPPSATPPRARSPPPAESRSPTIAGCPPLLSQPPATPPFPVSLPPSSPDAVSPSPPTVPFMPMEGDVPYIAATALPGPSEGSFLVELVPAEGPHGFPPDVTPTSPLLAGREPAQRCPVLSSTGSRSLESLPQPVPPWPWHPATSEEAAPLPGEDPMADGMAPLESCLAPEATLAEPFPVSGHNGLAGQEDGRWPELSDLEPGEKGDLSCGAKLQLQAAWDPATGGPAWPSLHGDSTRSWGLEGGEAAESPSLPTA</sequence>
<proteinExistence type="predicted"/>
<dbReference type="Gene3D" id="3.40.20.10">
    <property type="entry name" value="Severin"/>
    <property type="match status" value="1"/>
</dbReference>
<dbReference type="GO" id="GO:0005884">
    <property type="term" value="C:actin filament"/>
    <property type="evidence" value="ECO:0007669"/>
    <property type="project" value="TreeGrafter"/>
</dbReference>
<feature type="compositionally biased region" description="Polar residues" evidence="1">
    <location>
        <begin position="616"/>
        <end position="626"/>
    </location>
</feature>
<feature type="region of interest" description="Disordered" evidence="1">
    <location>
        <begin position="238"/>
        <end position="556"/>
    </location>
</feature>
<feature type="compositionally biased region" description="Pro residues" evidence="1">
    <location>
        <begin position="368"/>
        <end position="390"/>
    </location>
</feature>
<dbReference type="GO" id="GO:0030027">
    <property type="term" value="C:lamellipodium"/>
    <property type="evidence" value="ECO:0007669"/>
    <property type="project" value="TreeGrafter"/>
</dbReference>
<dbReference type="AlphaFoldDB" id="A0A8C8S5H7"/>
<protein>
    <recommendedName>
        <fullName evidence="2">ADF-H domain-containing protein</fullName>
    </recommendedName>
</protein>
<dbReference type="PANTHER" id="PTHR10829">
    <property type="entry name" value="CORTACTIN AND DREBRIN"/>
    <property type="match status" value="1"/>
</dbReference>
<dbReference type="PROSITE" id="PS51263">
    <property type="entry name" value="ADF_H"/>
    <property type="match status" value="1"/>
</dbReference>
<name>A0A8C8S5H7_9SAUR</name>
<organism evidence="3 4">
    <name type="scientific">Pelusios castaneus</name>
    <name type="common">West African mud turtle</name>
    <dbReference type="NCBI Taxonomy" id="367368"/>
    <lineage>
        <taxon>Eukaryota</taxon>
        <taxon>Metazoa</taxon>
        <taxon>Chordata</taxon>
        <taxon>Craniata</taxon>
        <taxon>Vertebrata</taxon>
        <taxon>Euteleostomi</taxon>
        <taxon>Archelosauria</taxon>
        <taxon>Testudinata</taxon>
        <taxon>Testudines</taxon>
        <taxon>Pleurodira</taxon>
        <taxon>Pelomedusidae</taxon>
        <taxon>Pelusios</taxon>
    </lineage>
</organism>
<feature type="compositionally biased region" description="Low complexity" evidence="1">
    <location>
        <begin position="514"/>
        <end position="526"/>
    </location>
</feature>
<dbReference type="GO" id="GO:0061003">
    <property type="term" value="P:positive regulation of dendritic spine morphogenesis"/>
    <property type="evidence" value="ECO:0007669"/>
    <property type="project" value="TreeGrafter"/>
</dbReference>
<feature type="compositionally biased region" description="Pro residues" evidence="1">
    <location>
        <begin position="527"/>
        <end position="556"/>
    </location>
</feature>
<dbReference type="InterPro" id="IPR002108">
    <property type="entry name" value="ADF-H"/>
</dbReference>
<keyword evidence="4" id="KW-1185">Reference proteome</keyword>
<feature type="compositionally biased region" description="Basic and acidic residues" evidence="1">
    <location>
        <begin position="238"/>
        <end position="275"/>
    </location>
</feature>
<dbReference type="Ensembl" id="ENSPCET00000015640.1">
    <property type="protein sequence ID" value="ENSPCEP00000015101.1"/>
    <property type="gene ID" value="ENSPCEG00000011941.1"/>
</dbReference>
<feature type="region of interest" description="Disordered" evidence="1">
    <location>
        <begin position="591"/>
        <end position="658"/>
    </location>
</feature>
<feature type="domain" description="ADF-H" evidence="2">
    <location>
        <begin position="5"/>
        <end position="133"/>
    </location>
</feature>
<dbReference type="Pfam" id="PF00241">
    <property type="entry name" value="Cofilin_ADF"/>
    <property type="match status" value="1"/>
</dbReference>
<feature type="compositionally biased region" description="Polar residues" evidence="1">
    <location>
        <begin position="299"/>
        <end position="308"/>
    </location>
</feature>
<dbReference type="GO" id="GO:0098974">
    <property type="term" value="P:postsynaptic actin cytoskeleton organization"/>
    <property type="evidence" value="ECO:0007669"/>
    <property type="project" value="TreeGrafter"/>
</dbReference>
<reference evidence="3" key="2">
    <citation type="submission" date="2025-09" db="UniProtKB">
        <authorList>
            <consortium name="Ensembl"/>
        </authorList>
    </citation>
    <scope>IDENTIFICATION</scope>
</reference>
<dbReference type="Proteomes" id="UP000694393">
    <property type="component" value="Unplaced"/>
</dbReference>
<evidence type="ECO:0000313" key="4">
    <source>
        <dbReference type="Proteomes" id="UP000694393"/>
    </source>
</evidence>
<dbReference type="GO" id="GO:0045211">
    <property type="term" value="C:postsynaptic membrane"/>
    <property type="evidence" value="ECO:0007669"/>
    <property type="project" value="TreeGrafter"/>
</dbReference>
<dbReference type="GO" id="GO:0014069">
    <property type="term" value="C:postsynaptic density"/>
    <property type="evidence" value="ECO:0007669"/>
    <property type="project" value="TreeGrafter"/>
</dbReference>
<accession>A0A8C8S5H7</accession>
<dbReference type="GO" id="GO:0045773">
    <property type="term" value="P:positive regulation of axon extension"/>
    <property type="evidence" value="ECO:0007669"/>
    <property type="project" value="TreeGrafter"/>
</dbReference>
<evidence type="ECO:0000313" key="3">
    <source>
        <dbReference type="Ensembl" id="ENSPCEP00000015101.1"/>
    </source>
</evidence>
<evidence type="ECO:0000259" key="2">
    <source>
        <dbReference type="PROSITE" id="PS51263"/>
    </source>
</evidence>
<feature type="compositionally biased region" description="Low complexity" evidence="1">
    <location>
        <begin position="438"/>
        <end position="451"/>
    </location>
</feature>
<dbReference type="InterPro" id="IPR029006">
    <property type="entry name" value="ADF-H/Gelsolin-like_dom_sf"/>
</dbReference>
<dbReference type="PANTHER" id="PTHR10829:SF9">
    <property type="entry name" value="ADF-H DOMAIN-CONTAINING PROTEIN"/>
    <property type="match status" value="1"/>
</dbReference>
<dbReference type="GO" id="GO:0030864">
    <property type="term" value="C:cortical actin cytoskeleton"/>
    <property type="evidence" value="ECO:0007669"/>
    <property type="project" value="TreeGrafter"/>
</dbReference>
<dbReference type="GO" id="GO:0048812">
    <property type="term" value="P:neuron projection morphogenesis"/>
    <property type="evidence" value="ECO:0007669"/>
    <property type="project" value="TreeGrafter"/>
</dbReference>
<dbReference type="GO" id="GO:0030427">
    <property type="term" value="C:site of polarized growth"/>
    <property type="evidence" value="ECO:0007669"/>
    <property type="project" value="TreeGrafter"/>
</dbReference>
<dbReference type="GO" id="GO:0030425">
    <property type="term" value="C:dendrite"/>
    <property type="evidence" value="ECO:0007669"/>
    <property type="project" value="TreeGrafter"/>
</dbReference>
<feature type="compositionally biased region" description="Basic and acidic residues" evidence="1">
    <location>
        <begin position="686"/>
        <end position="703"/>
    </location>
</feature>
<feature type="region of interest" description="Disordered" evidence="1">
    <location>
        <begin position="717"/>
        <end position="752"/>
    </location>
</feature>
<dbReference type="SMART" id="SM00102">
    <property type="entry name" value="ADF"/>
    <property type="match status" value="1"/>
</dbReference>
<dbReference type="GO" id="GO:0051015">
    <property type="term" value="F:actin filament binding"/>
    <property type="evidence" value="ECO:0007669"/>
    <property type="project" value="TreeGrafter"/>
</dbReference>
<feature type="region of interest" description="Disordered" evidence="1">
    <location>
        <begin position="672"/>
        <end position="704"/>
    </location>
</feature>
<evidence type="ECO:0000256" key="1">
    <source>
        <dbReference type="SAM" id="MobiDB-lite"/>
    </source>
</evidence>
<dbReference type="GO" id="GO:0030833">
    <property type="term" value="P:regulation of actin filament polymerization"/>
    <property type="evidence" value="ECO:0007669"/>
    <property type="project" value="TreeGrafter"/>
</dbReference>
<reference evidence="3" key="1">
    <citation type="submission" date="2025-08" db="UniProtKB">
        <authorList>
            <consortium name="Ensembl"/>
        </authorList>
    </citation>
    <scope>IDENTIFICATION</scope>
</reference>
<dbReference type="SUPFAM" id="SSF55753">
    <property type="entry name" value="Actin depolymerizing proteins"/>
    <property type="match status" value="1"/>
</dbReference>